<gene>
    <name evidence="1" type="ORF">GWI33_015205</name>
</gene>
<sequence length="97" mass="11532">MLIIRALRRIVFPLAPDPVAHRPAASEPITDSRILWRHQYANLGKIMRDGTRDTHLKRIYHPGKRGRVLTDAASLRRLLFGYLWFRQIWFINIRYIP</sequence>
<comment type="caution">
    <text evidence="1">The sequence shown here is derived from an EMBL/GenBank/DDBJ whole genome shotgun (WGS) entry which is preliminary data.</text>
</comment>
<dbReference type="AlphaFoldDB" id="A0A834I301"/>
<evidence type="ECO:0000313" key="2">
    <source>
        <dbReference type="Proteomes" id="UP000625711"/>
    </source>
</evidence>
<reference evidence="1" key="1">
    <citation type="submission" date="2020-08" db="EMBL/GenBank/DDBJ databases">
        <title>Genome sequencing and assembly of the red palm weevil Rhynchophorus ferrugineus.</title>
        <authorList>
            <person name="Dias G.B."/>
            <person name="Bergman C.M."/>
            <person name="Manee M."/>
        </authorList>
    </citation>
    <scope>NUCLEOTIDE SEQUENCE</scope>
    <source>
        <strain evidence="1">AA-2017</strain>
        <tissue evidence="1">Whole larva</tissue>
    </source>
</reference>
<dbReference type="EMBL" id="JAACXV010013874">
    <property type="protein sequence ID" value="KAF7271969.1"/>
    <property type="molecule type" value="Genomic_DNA"/>
</dbReference>
<evidence type="ECO:0000313" key="1">
    <source>
        <dbReference type="EMBL" id="KAF7271969.1"/>
    </source>
</evidence>
<keyword evidence="2" id="KW-1185">Reference proteome</keyword>
<dbReference type="Proteomes" id="UP000625711">
    <property type="component" value="Unassembled WGS sequence"/>
</dbReference>
<organism evidence="1 2">
    <name type="scientific">Rhynchophorus ferrugineus</name>
    <name type="common">Red palm weevil</name>
    <name type="synonym">Curculio ferrugineus</name>
    <dbReference type="NCBI Taxonomy" id="354439"/>
    <lineage>
        <taxon>Eukaryota</taxon>
        <taxon>Metazoa</taxon>
        <taxon>Ecdysozoa</taxon>
        <taxon>Arthropoda</taxon>
        <taxon>Hexapoda</taxon>
        <taxon>Insecta</taxon>
        <taxon>Pterygota</taxon>
        <taxon>Neoptera</taxon>
        <taxon>Endopterygota</taxon>
        <taxon>Coleoptera</taxon>
        <taxon>Polyphaga</taxon>
        <taxon>Cucujiformia</taxon>
        <taxon>Curculionidae</taxon>
        <taxon>Dryophthorinae</taxon>
        <taxon>Rhynchophorus</taxon>
    </lineage>
</organism>
<protein>
    <submittedName>
        <fullName evidence="1">Uncharacterized protein</fullName>
    </submittedName>
</protein>
<name>A0A834I301_RHYFE</name>
<proteinExistence type="predicted"/>
<accession>A0A834I301</accession>